<dbReference type="SUPFAM" id="SSF57756">
    <property type="entry name" value="Retrovirus zinc finger-like domains"/>
    <property type="match status" value="1"/>
</dbReference>
<feature type="compositionally biased region" description="Basic and acidic residues" evidence="2">
    <location>
        <begin position="437"/>
        <end position="447"/>
    </location>
</feature>
<feature type="compositionally biased region" description="Pro residues" evidence="2">
    <location>
        <begin position="255"/>
        <end position="267"/>
    </location>
</feature>
<keyword evidence="5" id="KW-1185">Reference proteome</keyword>
<proteinExistence type="predicted"/>
<feature type="region of interest" description="Disordered" evidence="2">
    <location>
        <begin position="358"/>
        <end position="457"/>
    </location>
</feature>
<sequence>MVRFVLSENGAVESIEASDAGKVLILGDPRVTPYWMSVEKGGVIREGAFVWVRARRYTWKEGVQRGGPPNLGRFLEIRATIFLNEEAWTEVWRGLATGQVTHTEYRESARLVANNLVLADYEEGIFESWTPVSFVEPGEVPRASGVLHANLPQFLANSFLRDPEERVVAVLRVARESGVRARGLFWLYTRCVDAGVPPRGELSTIFGRLREFEEIRAHVADVPYARLFGEEQVANRRGWGETPQVRATGARPEVRAPPPPASPPPTPPVPIAAVMQGGPRPNNKQARSGCVYCNEESHIKRDCPHLTEALRLGVVKLNENKWVVWGDGGEAVSFYPSMKVNVDKRITLQEASLGKKLKIGGTSNSSHVQMTESPGGVSIREPQVSSIKFVETRPEEDGSCLRVRTQAGAETSKSQENVSENGGGRSGDDDQQMADAKVAEEKKEEPTSPKSPRKRAAEKFEMKCTLDEIDTVAPLKRTLMQPMQCTLLEYLAASKSAREELLSITKKVRVPLARGPTVPGEGPAKEEVQSSRITMEELSANFFSGEDAKKFYVLGSGQLHAVVSGKKMRALVDNGSESTVCRDSIAQ</sequence>
<comment type="caution">
    <text evidence="4">The sequence shown here is derived from an EMBL/GenBank/DDBJ whole genome shotgun (WGS) entry which is preliminary data.</text>
</comment>
<dbReference type="GO" id="GO:0003676">
    <property type="term" value="F:nucleic acid binding"/>
    <property type="evidence" value="ECO:0007669"/>
    <property type="project" value="InterPro"/>
</dbReference>
<protein>
    <recommendedName>
        <fullName evidence="3">CCHC-type domain-containing protein</fullName>
    </recommendedName>
</protein>
<feature type="compositionally biased region" description="Polar residues" evidence="2">
    <location>
        <begin position="361"/>
        <end position="372"/>
    </location>
</feature>
<dbReference type="EMBL" id="BFEA01000283">
    <property type="protein sequence ID" value="GBG77976.1"/>
    <property type="molecule type" value="Genomic_DNA"/>
</dbReference>
<keyword evidence="1" id="KW-0862">Zinc</keyword>
<accession>A0A388L6Q1</accession>
<keyword evidence="1" id="KW-0863">Zinc-finger</keyword>
<dbReference type="Gene3D" id="4.10.60.10">
    <property type="entry name" value="Zinc finger, CCHC-type"/>
    <property type="match status" value="1"/>
</dbReference>
<name>A0A388L6Q1_CHABU</name>
<evidence type="ECO:0000256" key="2">
    <source>
        <dbReference type="SAM" id="MobiDB-lite"/>
    </source>
</evidence>
<dbReference type="Proteomes" id="UP000265515">
    <property type="component" value="Unassembled WGS sequence"/>
</dbReference>
<evidence type="ECO:0000313" key="5">
    <source>
        <dbReference type="Proteomes" id="UP000265515"/>
    </source>
</evidence>
<reference evidence="4 5" key="1">
    <citation type="journal article" date="2018" name="Cell">
        <title>The Chara Genome: Secondary Complexity and Implications for Plant Terrestrialization.</title>
        <authorList>
            <person name="Nishiyama T."/>
            <person name="Sakayama H."/>
            <person name="Vries J.D."/>
            <person name="Buschmann H."/>
            <person name="Saint-Marcoux D."/>
            <person name="Ullrich K.K."/>
            <person name="Haas F.B."/>
            <person name="Vanderstraeten L."/>
            <person name="Becker D."/>
            <person name="Lang D."/>
            <person name="Vosolsobe S."/>
            <person name="Rombauts S."/>
            <person name="Wilhelmsson P.K.I."/>
            <person name="Janitza P."/>
            <person name="Kern R."/>
            <person name="Heyl A."/>
            <person name="Rumpler F."/>
            <person name="Villalobos L.I.A.C."/>
            <person name="Clay J.M."/>
            <person name="Skokan R."/>
            <person name="Toyoda A."/>
            <person name="Suzuki Y."/>
            <person name="Kagoshima H."/>
            <person name="Schijlen E."/>
            <person name="Tajeshwar N."/>
            <person name="Catarino B."/>
            <person name="Hetherington A.J."/>
            <person name="Saltykova A."/>
            <person name="Bonnot C."/>
            <person name="Breuninger H."/>
            <person name="Symeonidi A."/>
            <person name="Radhakrishnan G.V."/>
            <person name="Van Nieuwerburgh F."/>
            <person name="Deforce D."/>
            <person name="Chang C."/>
            <person name="Karol K.G."/>
            <person name="Hedrich R."/>
            <person name="Ulvskov P."/>
            <person name="Glockner G."/>
            <person name="Delwiche C.F."/>
            <person name="Petrasek J."/>
            <person name="Van de Peer Y."/>
            <person name="Friml J."/>
            <person name="Beilby M."/>
            <person name="Dolan L."/>
            <person name="Kohara Y."/>
            <person name="Sugano S."/>
            <person name="Fujiyama A."/>
            <person name="Delaux P.-M."/>
            <person name="Quint M."/>
            <person name="TheiBen G."/>
            <person name="Hagemann M."/>
            <person name="Harholt J."/>
            <person name="Dunand C."/>
            <person name="Zachgo S."/>
            <person name="Langdale J."/>
            <person name="Maumus F."/>
            <person name="Straeten D.V.D."/>
            <person name="Gould S.B."/>
            <person name="Rensing S.A."/>
        </authorList>
    </citation>
    <scope>NUCLEOTIDE SEQUENCE [LARGE SCALE GENOMIC DNA]</scope>
    <source>
        <strain evidence="4 5">S276</strain>
    </source>
</reference>
<dbReference type="InterPro" id="IPR001878">
    <property type="entry name" value="Znf_CCHC"/>
</dbReference>
<dbReference type="InterPro" id="IPR036875">
    <property type="entry name" value="Znf_CCHC_sf"/>
</dbReference>
<evidence type="ECO:0000259" key="3">
    <source>
        <dbReference type="PROSITE" id="PS50158"/>
    </source>
</evidence>
<feature type="region of interest" description="Disordered" evidence="2">
    <location>
        <begin position="238"/>
        <end position="267"/>
    </location>
</feature>
<dbReference type="PROSITE" id="PS50158">
    <property type="entry name" value="ZF_CCHC"/>
    <property type="match status" value="1"/>
</dbReference>
<dbReference type="GO" id="GO:0008270">
    <property type="term" value="F:zinc ion binding"/>
    <property type="evidence" value="ECO:0007669"/>
    <property type="project" value="UniProtKB-KW"/>
</dbReference>
<gene>
    <name evidence="4" type="ORF">CBR_g25907</name>
</gene>
<keyword evidence="1" id="KW-0479">Metal-binding</keyword>
<evidence type="ECO:0000313" key="4">
    <source>
        <dbReference type="EMBL" id="GBG77976.1"/>
    </source>
</evidence>
<feature type="compositionally biased region" description="Polar residues" evidence="2">
    <location>
        <begin position="408"/>
        <end position="420"/>
    </location>
</feature>
<dbReference type="AlphaFoldDB" id="A0A388L6Q1"/>
<organism evidence="4 5">
    <name type="scientific">Chara braunii</name>
    <name type="common">Braun's stonewort</name>
    <dbReference type="NCBI Taxonomy" id="69332"/>
    <lineage>
        <taxon>Eukaryota</taxon>
        <taxon>Viridiplantae</taxon>
        <taxon>Streptophyta</taxon>
        <taxon>Charophyceae</taxon>
        <taxon>Charales</taxon>
        <taxon>Characeae</taxon>
        <taxon>Chara</taxon>
    </lineage>
</organism>
<dbReference type="Gramene" id="GBG77976">
    <property type="protein sequence ID" value="GBG77976"/>
    <property type="gene ID" value="CBR_g25907"/>
</dbReference>
<evidence type="ECO:0000256" key="1">
    <source>
        <dbReference type="PROSITE-ProRule" id="PRU00047"/>
    </source>
</evidence>
<feature type="domain" description="CCHC-type" evidence="3">
    <location>
        <begin position="290"/>
        <end position="304"/>
    </location>
</feature>